<dbReference type="OrthoDB" id="5801364at2"/>
<dbReference type="AlphaFoldDB" id="A0A2N4U0E5"/>
<comment type="caution">
    <text evidence="2">The sequence shown here is derived from an EMBL/GenBank/DDBJ whole genome shotgun (WGS) entry which is preliminary data.</text>
</comment>
<dbReference type="EMBL" id="PDNW01000019">
    <property type="protein sequence ID" value="PLC48489.1"/>
    <property type="molecule type" value="Genomic_DNA"/>
</dbReference>
<evidence type="ECO:0000313" key="3">
    <source>
        <dbReference type="Proteomes" id="UP000234190"/>
    </source>
</evidence>
<dbReference type="Gene3D" id="3.10.180.10">
    <property type="entry name" value="2,3-Dihydroxybiphenyl 1,2-Dioxygenase, domain 1"/>
    <property type="match status" value="1"/>
</dbReference>
<gene>
    <name evidence="2" type="ORF">CR159_17565</name>
</gene>
<dbReference type="Pfam" id="PF13468">
    <property type="entry name" value="Glyoxalase_3"/>
    <property type="match status" value="1"/>
</dbReference>
<dbReference type="InterPro" id="IPR029068">
    <property type="entry name" value="Glyas_Bleomycin-R_OHBP_Dase"/>
</dbReference>
<accession>A0A2N4U0E5</accession>
<evidence type="ECO:0000259" key="1">
    <source>
        <dbReference type="Pfam" id="PF13468"/>
    </source>
</evidence>
<dbReference type="InterPro" id="IPR025870">
    <property type="entry name" value="Glyoxalase-like_dom"/>
</dbReference>
<organism evidence="2 3">
    <name type="scientific">Pollutimonas subterranea</name>
    <dbReference type="NCBI Taxonomy" id="2045210"/>
    <lineage>
        <taxon>Bacteria</taxon>
        <taxon>Pseudomonadati</taxon>
        <taxon>Pseudomonadota</taxon>
        <taxon>Betaproteobacteria</taxon>
        <taxon>Burkholderiales</taxon>
        <taxon>Alcaligenaceae</taxon>
        <taxon>Pollutimonas</taxon>
    </lineage>
</organism>
<proteinExistence type="predicted"/>
<dbReference type="Proteomes" id="UP000234190">
    <property type="component" value="Unassembled WGS sequence"/>
</dbReference>
<dbReference type="RefSeq" id="WP_102075272.1">
    <property type="nucleotide sequence ID" value="NZ_PDNW01000019.1"/>
</dbReference>
<protein>
    <recommendedName>
        <fullName evidence="1">Glyoxalase-like domain-containing protein</fullName>
    </recommendedName>
</protein>
<sequence>MLTARIDHLVVTAPTLTQGTQYLHETLGVSPQAGGEHPRMGTHNSLLRLGPDLYVEVIAPDPRAAAPSRPRWFQLDDANWNVQPQLASWVARTSDIYAAQAAAHIPNGEIQSMTRGDLEWLITITEDGGRPMQGAAPSFIQWNTPTHPAAAMQETGCSLLDLEVHHPEAAALQETLRRIGFEGKLSAHALSAGVPPYLVAHIQTPNGPRQLGVSISRN</sequence>
<name>A0A2N4U0E5_9BURK</name>
<keyword evidence="3" id="KW-1185">Reference proteome</keyword>
<evidence type="ECO:0000313" key="2">
    <source>
        <dbReference type="EMBL" id="PLC48489.1"/>
    </source>
</evidence>
<reference evidence="2 3" key="1">
    <citation type="submission" date="2017-10" db="EMBL/GenBank/DDBJ databases">
        <title>Two draft genome sequences of Pusillimonas sp. strains isolated from a nitrate- and radionuclide-contaminated groundwater in Russia.</title>
        <authorList>
            <person name="Grouzdev D.S."/>
            <person name="Tourova T.P."/>
            <person name="Goeva M.A."/>
            <person name="Babich T.L."/>
            <person name="Sokolova D.S."/>
            <person name="Abdullin R."/>
            <person name="Poltaraus A.B."/>
            <person name="Toshchakov S.V."/>
            <person name="Nazina T.N."/>
        </authorList>
    </citation>
    <scope>NUCLEOTIDE SEQUENCE [LARGE SCALE GENOMIC DNA]</scope>
    <source>
        <strain evidence="2 3">JR1/69-3-13</strain>
    </source>
</reference>
<feature type="domain" description="Glyoxalase-like" evidence="1">
    <location>
        <begin position="6"/>
        <end position="179"/>
    </location>
</feature>